<dbReference type="SUPFAM" id="SSF46565">
    <property type="entry name" value="Chaperone J-domain"/>
    <property type="match status" value="1"/>
</dbReference>
<dbReference type="PROSITE" id="PS00636">
    <property type="entry name" value="DNAJ_1"/>
    <property type="match status" value="1"/>
</dbReference>
<dbReference type="EMBL" id="CADCUW010000285">
    <property type="protein sequence ID" value="CAA9416462.1"/>
    <property type="molecule type" value="Genomic_DNA"/>
</dbReference>
<dbReference type="SUPFAM" id="SSF57938">
    <property type="entry name" value="DnaJ/Hsp40 cysteine-rich domain"/>
    <property type="match status" value="1"/>
</dbReference>
<organism evidence="10">
    <name type="scientific">uncultured Rubrobacteraceae bacterium</name>
    <dbReference type="NCBI Taxonomy" id="349277"/>
    <lineage>
        <taxon>Bacteria</taxon>
        <taxon>Bacillati</taxon>
        <taxon>Actinomycetota</taxon>
        <taxon>Rubrobacteria</taxon>
        <taxon>Rubrobacterales</taxon>
        <taxon>Rubrobacteraceae</taxon>
        <taxon>environmental samples</taxon>
    </lineage>
</organism>
<keyword evidence="1 6" id="KW-0479">Metal-binding</keyword>
<dbReference type="GO" id="GO:0051082">
    <property type="term" value="F:unfolded protein binding"/>
    <property type="evidence" value="ECO:0007669"/>
    <property type="project" value="UniProtKB-UniRule"/>
</dbReference>
<dbReference type="SMART" id="SM00271">
    <property type="entry name" value="DnaJ"/>
    <property type="match status" value="1"/>
</dbReference>
<dbReference type="GO" id="GO:0005737">
    <property type="term" value="C:cytoplasm"/>
    <property type="evidence" value="ECO:0007669"/>
    <property type="project" value="UniProtKB-SubCell"/>
</dbReference>
<sequence>MATKRDYYEVLGVSREASDAEVKKAYRRLARSHHPDANPEDHGAEERFKELTEAYEVLSNAEARRAYDTYGHQVPRGSANGYPGGGYPGGDQFGGFQDIFETFFGDSFGGSFFGGQTARAPSRGADVETDVEVSLREAAYGADREVNVQIVKNCEVCEGVGGTESHTCGTCAGAGAVRTVRQSILGQMVSTQVCSTCGGRGRIIDVTCDNCRGGGRVSDLQTRRLRIPQGVETGMRLRVSGAGHAGEPGGAPGDLYVRINVTEDPELVRDGEDLIHRLKVSFVGAALGTEVEVPTLDGPAPVSVEAGTQPGATLRLRGEGMPRIRGRGRGDLKVVVDVMVPTRLSGEQRELLERFDEVSGEETYNGGGGSFFDRLKGVFR</sequence>
<evidence type="ECO:0000256" key="7">
    <source>
        <dbReference type="PROSITE-ProRule" id="PRU00546"/>
    </source>
</evidence>
<dbReference type="GO" id="GO:0042026">
    <property type="term" value="P:protein refolding"/>
    <property type="evidence" value="ECO:0007669"/>
    <property type="project" value="TreeGrafter"/>
</dbReference>
<feature type="domain" description="J" evidence="8">
    <location>
        <begin position="6"/>
        <end position="71"/>
    </location>
</feature>
<dbReference type="CDD" id="cd06257">
    <property type="entry name" value="DnaJ"/>
    <property type="match status" value="1"/>
</dbReference>
<dbReference type="SUPFAM" id="SSF49493">
    <property type="entry name" value="HSP40/DnaJ peptide-binding domain"/>
    <property type="match status" value="2"/>
</dbReference>
<proteinExistence type="inferred from homology"/>
<name>A0A6J4PPM7_9ACTN</name>
<keyword evidence="6" id="KW-0963">Cytoplasm</keyword>
<keyword evidence="6" id="KW-0235">DNA replication</keyword>
<evidence type="ECO:0000313" key="10">
    <source>
        <dbReference type="EMBL" id="CAA9416462.1"/>
    </source>
</evidence>
<dbReference type="InterPro" id="IPR002939">
    <property type="entry name" value="DnaJ_C"/>
</dbReference>
<feature type="binding site" evidence="6">
    <location>
        <position position="171"/>
    </location>
    <ligand>
        <name>Zn(2+)</name>
        <dbReference type="ChEBI" id="CHEBI:29105"/>
        <label>2</label>
    </ligand>
</feature>
<feature type="domain" description="CR-type" evidence="9">
    <location>
        <begin position="141"/>
        <end position="220"/>
    </location>
</feature>
<dbReference type="FunFam" id="2.60.260.20:FF:000005">
    <property type="entry name" value="Chaperone protein dnaJ 1, mitochondrial"/>
    <property type="match status" value="1"/>
</dbReference>
<keyword evidence="6" id="KW-0346">Stress response</keyword>
<dbReference type="CDD" id="cd10747">
    <property type="entry name" value="DnaJ_C"/>
    <property type="match status" value="1"/>
</dbReference>
<feature type="binding site" evidence="6">
    <location>
        <position position="211"/>
    </location>
    <ligand>
        <name>Zn(2+)</name>
        <dbReference type="ChEBI" id="CHEBI:29105"/>
        <label>1</label>
    </ligand>
</feature>
<feature type="binding site" evidence="6">
    <location>
        <position position="197"/>
    </location>
    <ligand>
        <name>Zn(2+)</name>
        <dbReference type="ChEBI" id="CHEBI:29105"/>
        <label>2</label>
    </ligand>
</feature>
<dbReference type="HAMAP" id="MF_01152">
    <property type="entry name" value="DnaJ"/>
    <property type="match status" value="1"/>
</dbReference>
<evidence type="ECO:0000256" key="6">
    <source>
        <dbReference type="HAMAP-Rule" id="MF_01152"/>
    </source>
</evidence>
<evidence type="ECO:0000259" key="9">
    <source>
        <dbReference type="PROSITE" id="PS51188"/>
    </source>
</evidence>
<dbReference type="InterPro" id="IPR001305">
    <property type="entry name" value="HSP_DnaJ_Cys-rich_dom"/>
</dbReference>
<evidence type="ECO:0000256" key="5">
    <source>
        <dbReference type="ARBA" id="ARBA00023186"/>
    </source>
</evidence>
<comment type="cofactor">
    <cofactor evidence="6">
        <name>Zn(2+)</name>
        <dbReference type="ChEBI" id="CHEBI:29105"/>
    </cofactor>
    <text evidence="6">Binds 2 Zn(2+) ions per monomer.</text>
</comment>
<keyword evidence="2 6" id="KW-0677">Repeat</keyword>
<dbReference type="PROSITE" id="PS50076">
    <property type="entry name" value="DNAJ_2"/>
    <property type="match status" value="1"/>
</dbReference>
<dbReference type="Gene3D" id="1.10.287.110">
    <property type="entry name" value="DnaJ domain"/>
    <property type="match status" value="1"/>
</dbReference>
<dbReference type="GO" id="GO:0008270">
    <property type="term" value="F:zinc ion binding"/>
    <property type="evidence" value="ECO:0007669"/>
    <property type="project" value="UniProtKB-UniRule"/>
</dbReference>
<dbReference type="InterPro" id="IPR008971">
    <property type="entry name" value="HSP40/DnaJ_pept-bd"/>
</dbReference>
<dbReference type="PRINTS" id="PR00625">
    <property type="entry name" value="JDOMAIN"/>
</dbReference>
<evidence type="ECO:0000256" key="2">
    <source>
        <dbReference type="ARBA" id="ARBA00022737"/>
    </source>
</evidence>
<feature type="zinc finger region" description="CR-type" evidence="7">
    <location>
        <begin position="141"/>
        <end position="220"/>
    </location>
</feature>
<dbReference type="Pfam" id="PF00684">
    <property type="entry name" value="DnaJ_CXXCXGXG"/>
    <property type="match status" value="1"/>
</dbReference>
<dbReference type="NCBIfam" id="TIGR02349">
    <property type="entry name" value="DnaJ_bact"/>
    <property type="match status" value="1"/>
</dbReference>
<feature type="repeat" description="CXXCXGXG motif" evidence="6">
    <location>
        <begin position="208"/>
        <end position="215"/>
    </location>
</feature>
<reference evidence="10" key="1">
    <citation type="submission" date="2020-02" db="EMBL/GenBank/DDBJ databases">
        <authorList>
            <person name="Meier V. D."/>
        </authorList>
    </citation>
    <scope>NUCLEOTIDE SEQUENCE</scope>
    <source>
        <strain evidence="10">AVDCRST_MAG01</strain>
    </source>
</reference>
<dbReference type="InterPro" id="IPR018253">
    <property type="entry name" value="DnaJ_domain_CS"/>
</dbReference>
<accession>A0A6J4PPM7</accession>
<feature type="repeat" description="CXXCXGXG motif" evidence="6">
    <location>
        <begin position="168"/>
        <end position="175"/>
    </location>
</feature>
<evidence type="ECO:0000256" key="1">
    <source>
        <dbReference type="ARBA" id="ARBA00022723"/>
    </source>
</evidence>
<feature type="binding site" evidence="6">
    <location>
        <position position="157"/>
    </location>
    <ligand>
        <name>Zn(2+)</name>
        <dbReference type="ChEBI" id="CHEBI:29105"/>
        <label>1</label>
    </ligand>
</feature>
<dbReference type="InterPro" id="IPR012724">
    <property type="entry name" value="DnaJ"/>
</dbReference>
<comment type="similarity">
    <text evidence="6">Belongs to the DnaJ family.</text>
</comment>
<feature type="binding site" evidence="6">
    <location>
        <position position="194"/>
    </location>
    <ligand>
        <name>Zn(2+)</name>
        <dbReference type="ChEBI" id="CHEBI:29105"/>
        <label>2</label>
    </ligand>
</feature>
<dbReference type="NCBIfam" id="NF008035">
    <property type="entry name" value="PRK10767.1"/>
    <property type="match status" value="1"/>
</dbReference>
<keyword evidence="3 6" id="KW-0863">Zinc-finger</keyword>
<comment type="function">
    <text evidence="6">Participates actively in the response to hyperosmotic and heat shock by preventing the aggregation of stress-denatured proteins and by disaggregating proteins, also in an autonomous, DnaK-independent fashion. Unfolded proteins bind initially to DnaJ; upon interaction with the DnaJ-bound protein, DnaK hydrolyzes its bound ATP, resulting in the formation of a stable complex. GrpE releases ADP from DnaK; ATP binding to DnaK triggers the release of the substrate protein, thus completing the reaction cycle. Several rounds of ATP-dependent interactions between DnaJ, DnaK and GrpE are required for fully efficient folding. Also involved, together with DnaK and GrpE, in the DNA replication of plasmids through activation of initiation proteins.</text>
</comment>
<dbReference type="InterPro" id="IPR036410">
    <property type="entry name" value="HSP_DnaJ_Cys-rich_dom_sf"/>
</dbReference>
<comment type="subunit">
    <text evidence="6">Homodimer.</text>
</comment>
<feature type="binding site" evidence="6">
    <location>
        <position position="154"/>
    </location>
    <ligand>
        <name>Zn(2+)</name>
        <dbReference type="ChEBI" id="CHEBI:29105"/>
        <label>1</label>
    </ligand>
</feature>
<evidence type="ECO:0000259" key="8">
    <source>
        <dbReference type="PROSITE" id="PS50076"/>
    </source>
</evidence>
<dbReference type="GO" id="GO:0006260">
    <property type="term" value="P:DNA replication"/>
    <property type="evidence" value="ECO:0007669"/>
    <property type="project" value="UniProtKB-KW"/>
</dbReference>
<comment type="subcellular location">
    <subcellularLocation>
        <location evidence="6">Cytoplasm</location>
    </subcellularLocation>
</comment>
<dbReference type="GO" id="GO:0031072">
    <property type="term" value="F:heat shock protein binding"/>
    <property type="evidence" value="ECO:0007669"/>
    <property type="project" value="InterPro"/>
</dbReference>
<dbReference type="Gene3D" id="6.20.20.10">
    <property type="match status" value="2"/>
</dbReference>
<feature type="repeat" description="CXXCXGXG motif" evidence="6">
    <location>
        <begin position="154"/>
        <end position="161"/>
    </location>
</feature>
<dbReference type="InterPro" id="IPR001623">
    <property type="entry name" value="DnaJ_domain"/>
</dbReference>
<dbReference type="FunFam" id="1.10.287.110:FF:000034">
    <property type="entry name" value="Chaperone protein DnaJ"/>
    <property type="match status" value="1"/>
</dbReference>
<dbReference type="Pfam" id="PF01556">
    <property type="entry name" value="DnaJ_C"/>
    <property type="match status" value="1"/>
</dbReference>
<comment type="domain">
    <text evidence="6">The J domain is necessary and sufficient to stimulate DnaK ATPase activity. Zinc center 1 plays an important role in the autonomous, DnaK-independent chaperone activity of DnaJ. Zinc center 2 is essential for interaction with DnaK and for DnaJ activity.</text>
</comment>
<dbReference type="PANTHER" id="PTHR43096">
    <property type="entry name" value="DNAJ HOMOLOG 1, MITOCHONDRIAL-RELATED"/>
    <property type="match status" value="1"/>
</dbReference>
<keyword evidence="5 6" id="KW-0143">Chaperone</keyword>
<dbReference type="GO" id="GO:0009408">
    <property type="term" value="P:response to heat"/>
    <property type="evidence" value="ECO:0007669"/>
    <property type="project" value="InterPro"/>
</dbReference>
<feature type="binding site" evidence="6">
    <location>
        <position position="208"/>
    </location>
    <ligand>
        <name>Zn(2+)</name>
        <dbReference type="ChEBI" id="CHEBI:29105"/>
        <label>1</label>
    </ligand>
</feature>
<evidence type="ECO:0000256" key="3">
    <source>
        <dbReference type="ARBA" id="ARBA00022771"/>
    </source>
</evidence>
<feature type="binding site" evidence="6">
    <location>
        <position position="168"/>
    </location>
    <ligand>
        <name>Zn(2+)</name>
        <dbReference type="ChEBI" id="CHEBI:29105"/>
        <label>2</label>
    </ligand>
</feature>
<dbReference type="PROSITE" id="PS51188">
    <property type="entry name" value="ZF_CR"/>
    <property type="match status" value="1"/>
</dbReference>
<gene>
    <name evidence="6" type="primary">dnaJ</name>
    <name evidence="10" type="ORF">AVDCRST_MAG01-01-1965</name>
</gene>
<dbReference type="AlphaFoldDB" id="A0A6J4PPM7"/>
<keyword evidence="4 6" id="KW-0862">Zinc</keyword>
<dbReference type="GO" id="GO:0005524">
    <property type="term" value="F:ATP binding"/>
    <property type="evidence" value="ECO:0007669"/>
    <property type="project" value="InterPro"/>
</dbReference>
<protein>
    <recommendedName>
        <fullName evidence="6">Chaperone protein DnaJ</fullName>
    </recommendedName>
</protein>
<dbReference type="Pfam" id="PF00226">
    <property type="entry name" value="DnaJ"/>
    <property type="match status" value="1"/>
</dbReference>
<dbReference type="PANTHER" id="PTHR43096:SF52">
    <property type="entry name" value="DNAJ HOMOLOG 1, MITOCHONDRIAL-RELATED"/>
    <property type="match status" value="1"/>
</dbReference>
<dbReference type="Gene3D" id="2.60.260.20">
    <property type="entry name" value="Urease metallochaperone UreE, N-terminal domain"/>
    <property type="match status" value="2"/>
</dbReference>
<feature type="repeat" description="CXXCXGXG motif" evidence="6">
    <location>
        <begin position="194"/>
        <end position="201"/>
    </location>
</feature>
<evidence type="ECO:0000256" key="4">
    <source>
        <dbReference type="ARBA" id="ARBA00022833"/>
    </source>
</evidence>
<dbReference type="InterPro" id="IPR036869">
    <property type="entry name" value="J_dom_sf"/>
</dbReference>